<dbReference type="Proteomes" id="UP000010094">
    <property type="component" value="Chromosome VI"/>
</dbReference>
<proteinExistence type="inferred from homology"/>
<keyword evidence="4" id="KW-0539">Nucleus</keyword>
<protein>
    <submittedName>
        <fullName evidence="7">Nuclear pore complex protein Nup155</fullName>
    </submittedName>
</protein>
<organism evidence="7 8">
    <name type="scientific">Encephalitozoon romaleae (strain SJ-2008)</name>
    <name type="common">Microsporidian parasite</name>
    <dbReference type="NCBI Taxonomy" id="1178016"/>
    <lineage>
        <taxon>Eukaryota</taxon>
        <taxon>Fungi</taxon>
        <taxon>Fungi incertae sedis</taxon>
        <taxon>Microsporidia</taxon>
        <taxon>Unikaryonidae</taxon>
        <taxon>Encephalitozoon</taxon>
    </lineage>
</organism>
<sequence>MAGVKYMIKKIMEDARCSLMSQWPLNLLWGRKPLKMETKHPSLIEARRYEERKLPSIRDIYTGSDQTYAVQKMMVKRREIGIPKIEYKRCGILPVMSALWFTNGKNLVIWRYESNEEEEIGTFSSEVLEVIIFTPKAGIFNERISHCLFIATEKQVMIYGIEKDTLCLVNTDFVASSPSCVRCAEASNGDVFIGCENGKVYQIVYKSVDSWSFKIMHAYDPSSSILSSLVPSVLKRKRSAVRALSLGKRFMVCLDRNAIIYNIEGGMYKVTEVVLCREYADVQIVDEMEDSVFFYLIQRDGSRDFYENSRLVMTKRSPNIGDMTEIKEMKVHTSNRRLCMARNGRYDGSIVTVISLNEDQIYNFDKLKSSESYEVVVMKSDIELIGIDGRTILFLGNKRIFIYEIQTIEKFLLNCRSEEIFSMYKSYGEREMLVIYYELLASNEDVGRLEYLCLKNEDSQASALFLYLYRLIRPILSIPFEDILNGERNIYLERIQSKMKNIRGKIKARHLKEGYDFIDEFLQTCFYMNVLYEYSVNLEGRSLEYVLLEDSEEFKKRTLKSILEMFKVNQSVEPLIKTLSARCPLFLPMEEVYYQRGLEMLNKRPSREVLFESLNNLKNVQYNEGLIAKYNEFGFYYGSTTLIRENFNFDFEYGVEILKKSIRCAGALNLALEDPREDFLYALFEALIDILKENEFGKECSCCDKPGAMVLNDIVKISVPFLERFLKEKAMSSSDPRIFELHWKYCVYRNDKMKGTQSLLELADNKPVPLETKIDLLRTALSVSVNTPLFNEVKLRLELADIQVDILKRGRIDPTISNNLLSADELFNDYAYKYPELALKIIGISSYTDKAVIRELWEEGMSGDFDSAVGFLGTVKASGPAMDCNIVGDILCSKMTKGKRLGKALANAGFSYLEVISFLEEKIKGEDYNHPEMKKMLLNDLKEFSNNNEFYLKIEEYCRKKYGI</sequence>
<dbReference type="PANTHER" id="PTHR10350:SF6">
    <property type="entry name" value="NUCLEAR PORE COMPLEX PROTEIN NUP155"/>
    <property type="match status" value="1"/>
</dbReference>
<dbReference type="GeneID" id="20521437"/>
<dbReference type="GO" id="GO:0006405">
    <property type="term" value="P:RNA export from nucleus"/>
    <property type="evidence" value="ECO:0007669"/>
    <property type="project" value="TreeGrafter"/>
</dbReference>
<dbReference type="InterPro" id="IPR014908">
    <property type="entry name" value="Nucleoporin_Nup133/Nup155_N"/>
</dbReference>
<evidence type="ECO:0000313" key="8">
    <source>
        <dbReference type="Proteomes" id="UP000010094"/>
    </source>
</evidence>
<evidence type="ECO:0000256" key="1">
    <source>
        <dbReference type="ARBA" id="ARBA00004123"/>
    </source>
</evidence>
<evidence type="ECO:0000256" key="2">
    <source>
        <dbReference type="ARBA" id="ARBA00007373"/>
    </source>
</evidence>
<dbReference type="OrthoDB" id="338970at2759"/>
<dbReference type="InterPro" id="IPR042537">
    <property type="entry name" value="Nucleoporin_Nup155_C_2"/>
</dbReference>
<name>I7AN34_ENCRO</name>
<evidence type="ECO:0000256" key="4">
    <source>
        <dbReference type="ARBA" id="ARBA00023242"/>
    </source>
</evidence>
<dbReference type="Pfam" id="PF03177">
    <property type="entry name" value="Nucleoporin_C"/>
    <property type="match status" value="1"/>
</dbReference>
<dbReference type="RefSeq" id="XP_009264631.1">
    <property type="nucleotide sequence ID" value="XM_009266356.1"/>
</dbReference>
<keyword evidence="8" id="KW-1185">Reference proteome</keyword>
<dbReference type="EMBL" id="CP003523">
    <property type="protein sequence ID" value="AFN83134.1"/>
    <property type="molecule type" value="Genomic_DNA"/>
</dbReference>
<dbReference type="Gene3D" id="1.25.40.440">
    <property type="entry name" value="Nucleoporin, helical domain, central subdomain"/>
    <property type="match status" value="1"/>
</dbReference>
<dbReference type="KEGG" id="ero:EROM_060400"/>
<feature type="domain" description="Nucleoporin Nup133/Nup155-like C-terminal" evidence="5">
    <location>
        <begin position="717"/>
        <end position="860"/>
    </location>
</feature>
<evidence type="ECO:0000259" key="5">
    <source>
        <dbReference type="Pfam" id="PF03177"/>
    </source>
</evidence>
<dbReference type="GO" id="GO:0044611">
    <property type="term" value="C:nuclear pore inner ring"/>
    <property type="evidence" value="ECO:0007669"/>
    <property type="project" value="TreeGrafter"/>
</dbReference>
<dbReference type="Pfam" id="PF08801">
    <property type="entry name" value="Nucleoporin_N"/>
    <property type="match status" value="1"/>
</dbReference>
<gene>
    <name evidence="7" type="ordered locus">EROM_060400</name>
</gene>
<dbReference type="HOGENOM" id="CLU_014149_0_0_1"/>
<reference evidence="7 8" key="1">
    <citation type="journal article" date="2012" name="Proc. Natl. Acad. Sci. U.S.A.">
        <title>Gain and loss of multiple functionally related, horizontally transferred genes in the reduced genomes of two microsporidian parasites.</title>
        <authorList>
            <person name="Pombert J.-F."/>
            <person name="Selman M."/>
            <person name="Burki F."/>
            <person name="Bardell F.T."/>
            <person name="Farinelli L."/>
            <person name="Solter L.F."/>
            <person name="Whitman D.W."/>
            <person name="Weiss L.M."/>
            <person name="Corradi N."/>
            <person name="Keeling P.J."/>
        </authorList>
    </citation>
    <scope>NUCLEOTIDE SEQUENCE [LARGE SCALE GENOMIC DNA]</scope>
    <source>
        <strain evidence="7 8">SJ-2008</strain>
    </source>
</reference>
<comment type="subcellular location">
    <subcellularLocation>
        <location evidence="1">Nucleus</location>
    </subcellularLocation>
</comment>
<dbReference type="InterPro" id="IPR007187">
    <property type="entry name" value="Nucleoporin_Nup133/Nup155_C"/>
</dbReference>
<dbReference type="InterPro" id="IPR042538">
    <property type="entry name" value="Nucleoporin_Nup155_C_3"/>
</dbReference>
<dbReference type="Gene3D" id="1.20.120.1880">
    <property type="entry name" value="Nucleoporin, helical C-terminal domain"/>
    <property type="match status" value="1"/>
</dbReference>
<feature type="domain" description="Nucleoporin Nup133/Nup155-like N-terminal" evidence="6">
    <location>
        <begin position="89"/>
        <end position="250"/>
    </location>
</feature>
<evidence type="ECO:0000256" key="3">
    <source>
        <dbReference type="ARBA" id="ARBA00022448"/>
    </source>
</evidence>
<comment type="similarity">
    <text evidence="2">Belongs to the non-repetitive/WGA-negative nucleoporin family.</text>
</comment>
<dbReference type="GO" id="GO:0000972">
    <property type="term" value="P:transcription-dependent tethering of RNA polymerase II gene DNA at nuclear periphery"/>
    <property type="evidence" value="ECO:0007669"/>
    <property type="project" value="TreeGrafter"/>
</dbReference>
<dbReference type="AlphaFoldDB" id="I7AN34"/>
<dbReference type="PANTHER" id="PTHR10350">
    <property type="entry name" value="NUCLEAR PORE COMPLEX PROTEIN NUP155"/>
    <property type="match status" value="1"/>
</dbReference>
<evidence type="ECO:0000259" key="6">
    <source>
        <dbReference type="Pfam" id="PF08801"/>
    </source>
</evidence>
<accession>I7AN34</accession>
<evidence type="ECO:0000313" key="7">
    <source>
        <dbReference type="EMBL" id="AFN83134.1"/>
    </source>
</evidence>
<dbReference type="VEuPathDB" id="MicrosporidiaDB:EROM_060400"/>
<dbReference type="InterPro" id="IPR004870">
    <property type="entry name" value="Nucleoporin_Nup155"/>
</dbReference>
<dbReference type="GO" id="GO:0006606">
    <property type="term" value="P:protein import into nucleus"/>
    <property type="evidence" value="ECO:0007669"/>
    <property type="project" value="TreeGrafter"/>
</dbReference>
<keyword evidence="3" id="KW-0813">Transport</keyword>
<dbReference type="GO" id="GO:0036228">
    <property type="term" value="P:protein localization to nuclear inner membrane"/>
    <property type="evidence" value="ECO:0007669"/>
    <property type="project" value="TreeGrafter"/>
</dbReference>
<dbReference type="GO" id="GO:0017056">
    <property type="term" value="F:structural constituent of nuclear pore"/>
    <property type="evidence" value="ECO:0007669"/>
    <property type="project" value="InterPro"/>
</dbReference>